<dbReference type="RefSeq" id="XP_033430159.1">
    <property type="nucleotide sequence ID" value="XM_033568164.1"/>
</dbReference>
<evidence type="ECO:0000256" key="1">
    <source>
        <dbReference type="ARBA" id="ARBA00022593"/>
    </source>
</evidence>
<feature type="region of interest" description="Disordered" evidence="5">
    <location>
        <begin position="156"/>
        <end position="180"/>
    </location>
</feature>
<dbReference type="GeneID" id="54326189"/>
<proteinExistence type="predicted"/>
<dbReference type="InterPro" id="IPR008733">
    <property type="entry name" value="PEX11"/>
</dbReference>
<dbReference type="GO" id="GO:0016559">
    <property type="term" value="P:peroxisome fission"/>
    <property type="evidence" value="ECO:0007669"/>
    <property type="project" value="InterPro"/>
</dbReference>
<comment type="caution">
    <text evidence="6">The sequence shown here is derived from an EMBL/GenBank/DDBJ whole genome shotgun (WGS) entry which is preliminary data.</text>
</comment>
<evidence type="ECO:0000256" key="2">
    <source>
        <dbReference type="ARBA" id="ARBA00023136"/>
    </source>
</evidence>
<dbReference type="GO" id="GO:0005778">
    <property type="term" value="C:peroxisomal membrane"/>
    <property type="evidence" value="ECO:0007669"/>
    <property type="project" value="UniProtKB-SubCell"/>
</dbReference>
<dbReference type="PANTHER" id="PTHR12652:SF23">
    <property type="entry name" value="MICROBODY (PEROXISOME) PROLIFERATION PROTEIN PEROXIN 11B (EUROFUNG)"/>
    <property type="match status" value="1"/>
</dbReference>
<evidence type="ECO:0000256" key="5">
    <source>
        <dbReference type="SAM" id="MobiDB-lite"/>
    </source>
</evidence>
<dbReference type="OrthoDB" id="3636394at2759"/>
<reference evidence="6 7" key="1">
    <citation type="submission" date="2019-08" db="EMBL/GenBank/DDBJ databases">
        <title>The genome sequence of a newly discovered highly antifungal drug resistant Aspergillus species, Aspergillus tanneri NIH 1004.</title>
        <authorList>
            <person name="Mounaud S."/>
            <person name="Singh I."/>
            <person name="Joardar V."/>
            <person name="Pakala S."/>
            <person name="Pakala S."/>
            <person name="Venepally P."/>
            <person name="Chung J.K."/>
            <person name="Losada L."/>
            <person name="Nierman W.C."/>
        </authorList>
    </citation>
    <scope>NUCLEOTIDE SEQUENCE [LARGE SCALE GENOMIC DNA]</scope>
    <source>
        <strain evidence="6 7">NIH1004</strain>
    </source>
</reference>
<accession>A0A5M9MV89</accession>
<name>A0A5M9MV89_9EURO</name>
<evidence type="ECO:0000313" key="6">
    <source>
        <dbReference type="EMBL" id="KAA8650798.1"/>
    </source>
</evidence>
<dbReference type="PANTHER" id="PTHR12652">
    <property type="entry name" value="PEROXISOMAL BIOGENESIS FACTOR 11"/>
    <property type="match status" value="1"/>
</dbReference>
<evidence type="ECO:0000256" key="4">
    <source>
        <dbReference type="ARBA" id="ARBA00046271"/>
    </source>
</evidence>
<evidence type="ECO:0000313" key="7">
    <source>
        <dbReference type="Proteomes" id="UP000324241"/>
    </source>
</evidence>
<dbReference type="EMBL" id="QUQM01000001">
    <property type="protein sequence ID" value="KAA8650798.1"/>
    <property type="molecule type" value="Genomic_DNA"/>
</dbReference>
<gene>
    <name evidence="6" type="ORF">ATNIH1004_003487</name>
</gene>
<comment type="subcellular location">
    <subcellularLocation>
        <location evidence="4">Peroxisome membrane</location>
    </subcellularLocation>
</comment>
<protein>
    <submittedName>
        <fullName evidence="6">Uncharacterized protein</fullName>
    </submittedName>
</protein>
<keyword evidence="2" id="KW-0472">Membrane</keyword>
<evidence type="ECO:0000256" key="3">
    <source>
        <dbReference type="ARBA" id="ARBA00023140"/>
    </source>
</evidence>
<keyword evidence="1" id="KW-0962">Peroxisome biogenesis</keyword>
<organism evidence="6 7">
    <name type="scientific">Aspergillus tanneri</name>
    <dbReference type="NCBI Taxonomy" id="1220188"/>
    <lineage>
        <taxon>Eukaryota</taxon>
        <taxon>Fungi</taxon>
        <taxon>Dikarya</taxon>
        <taxon>Ascomycota</taxon>
        <taxon>Pezizomycotina</taxon>
        <taxon>Eurotiomycetes</taxon>
        <taxon>Eurotiomycetidae</taxon>
        <taxon>Eurotiales</taxon>
        <taxon>Aspergillaceae</taxon>
        <taxon>Aspergillus</taxon>
        <taxon>Aspergillus subgen. Circumdati</taxon>
    </lineage>
</organism>
<keyword evidence="3" id="KW-0576">Peroxisome</keyword>
<sequence length="221" mass="24556">MAIRNQYTIPQFANFTRNTAGLEKTLRLIHAVALIASVTTEHGSALAKQWTTTKSQLALTRRFFRFFAFIDCFDRVYGLLGNGSSEGGLTFLIELARWICLGLYFVLEDLTILHAMNVHPVSWNQAVIEQAYRFWAYALCLSVVGAFWGLLGSGTEAQRTQKGGDKKGNKKPRNGKEKTGRKTLVHRVVVDGCDLLIPAAFLGWVRVGEGTVGMAMVVRLD</sequence>
<dbReference type="Pfam" id="PF05648">
    <property type="entry name" value="PEX11"/>
    <property type="match status" value="1"/>
</dbReference>
<dbReference type="AlphaFoldDB" id="A0A5M9MV89"/>
<dbReference type="Proteomes" id="UP000324241">
    <property type="component" value="Unassembled WGS sequence"/>
</dbReference>